<protein>
    <submittedName>
        <fullName evidence="1">Uncharacterized protein</fullName>
    </submittedName>
</protein>
<evidence type="ECO:0000313" key="2">
    <source>
        <dbReference type="Proteomes" id="UP000262583"/>
    </source>
</evidence>
<dbReference type="KEGG" id="schv:BRCON_0383"/>
<reference evidence="1 2" key="1">
    <citation type="submission" date="2018-05" db="EMBL/GenBank/DDBJ databases">
        <title>A metagenomic window into the 2 km-deep terrestrial subsurface aquifer revealed taxonomically and functionally diverse microbial community comprising novel uncultured bacterial lineages.</title>
        <authorList>
            <person name="Kadnikov V.V."/>
            <person name="Mardanov A.V."/>
            <person name="Beletsky A.V."/>
            <person name="Banks D."/>
            <person name="Pimenov N.V."/>
            <person name="Frank Y.A."/>
            <person name="Karnachuk O.V."/>
            <person name="Ravin N.V."/>
        </authorList>
    </citation>
    <scope>NUCLEOTIDE SEQUENCE [LARGE SCALE GENOMIC DNA]</scope>
    <source>
        <strain evidence="1">BY</strain>
    </source>
</reference>
<evidence type="ECO:0000313" key="1">
    <source>
        <dbReference type="EMBL" id="AXA35160.1"/>
    </source>
</evidence>
<dbReference type="EMBL" id="CP030759">
    <property type="protein sequence ID" value="AXA35160.1"/>
    <property type="molecule type" value="Genomic_DNA"/>
</dbReference>
<gene>
    <name evidence="1" type="ORF">BRCON_0383</name>
</gene>
<dbReference type="AlphaFoldDB" id="A0A2Z4Y236"/>
<dbReference type="Proteomes" id="UP000262583">
    <property type="component" value="Chromosome"/>
</dbReference>
<sequence>MSVAGEFLHIMTCSKPEAFGECKVCTSRITAMAPGTTKRRFRDEI</sequence>
<accession>A0A2Z4Y236</accession>
<name>A0A2Z4Y236_SUMC1</name>
<proteinExistence type="predicted"/>
<organism evidence="1 2">
    <name type="scientific">Sumerlaea chitinivorans</name>
    <dbReference type="NCBI Taxonomy" id="2250252"/>
    <lineage>
        <taxon>Bacteria</taxon>
        <taxon>Candidatus Sumerlaeota</taxon>
        <taxon>Candidatus Sumerlaeia</taxon>
        <taxon>Candidatus Sumerlaeales</taxon>
        <taxon>Candidatus Sumerlaeaceae</taxon>
        <taxon>Candidatus Sumerlaea</taxon>
    </lineage>
</organism>